<dbReference type="Gramene" id="C.cajan_27273.t">
    <property type="protein sequence ID" value="C.cajan_27273.t"/>
    <property type="gene ID" value="C.cajan_27273"/>
</dbReference>
<dbReference type="InterPro" id="IPR008906">
    <property type="entry name" value="HATC_C_dom"/>
</dbReference>
<feature type="domain" description="HAT C-terminal dimerisation" evidence="2">
    <location>
        <begin position="294"/>
        <end position="368"/>
    </location>
</feature>
<organism evidence="3 4">
    <name type="scientific">Cajanus cajan</name>
    <name type="common">Pigeon pea</name>
    <name type="synonym">Cajanus indicus</name>
    <dbReference type="NCBI Taxonomy" id="3821"/>
    <lineage>
        <taxon>Eukaryota</taxon>
        <taxon>Viridiplantae</taxon>
        <taxon>Streptophyta</taxon>
        <taxon>Embryophyta</taxon>
        <taxon>Tracheophyta</taxon>
        <taxon>Spermatophyta</taxon>
        <taxon>Magnoliopsida</taxon>
        <taxon>eudicotyledons</taxon>
        <taxon>Gunneridae</taxon>
        <taxon>Pentapetalae</taxon>
        <taxon>rosids</taxon>
        <taxon>fabids</taxon>
        <taxon>Fabales</taxon>
        <taxon>Fabaceae</taxon>
        <taxon>Papilionoideae</taxon>
        <taxon>50 kb inversion clade</taxon>
        <taxon>NPAAA clade</taxon>
        <taxon>indigoferoid/millettioid clade</taxon>
        <taxon>Phaseoleae</taxon>
        <taxon>Cajanus</taxon>
    </lineage>
</organism>
<dbReference type="GO" id="GO:0046983">
    <property type="term" value="F:protein dimerization activity"/>
    <property type="evidence" value="ECO:0007669"/>
    <property type="project" value="InterPro"/>
</dbReference>
<reference evidence="3" key="1">
    <citation type="journal article" date="2012" name="Nat. Biotechnol.">
        <title>Draft genome sequence of pigeonpea (Cajanus cajan), an orphan legume crop of resource-poor farmers.</title>
        <authorList>
            <person name="Varshney R.K."/>
            <person name="Chen W."/>
            <person name="Li Y."/>
            <person name="Bharti A.K."/>
            <person name="Saxena R.K."/>
            <person name="Schlueter J.A."/>
            <person name="Donoghue M.T."/>
            <person name="Azam S."/>
            <person name="Fan G."/>
            <person name="Whaley A.M."/>
            <person name="Farmer A.D."/>
            <person name="Sheridan J."/>
            <person name="Iwata A."/>
            <person name="Tuteja R."/>
            <person name="Penmetsa R.V."/>
            <person name="Wu W."/>
            <person name="Upadhyaya H.D."/>
            <person name="Yang S.P."/>
            <person name="Shah T."/>
            <person name="Saxena K.B."/>
            <person name="Michael T."/>
            <person name="McCombie W.R."/>
            <person name="Yang B."/>
            <person name="Zhang G."/>
            <person name="Yang H."/>
            <person name="Wang J."/>
            <person name="Spillane C."/>
            <person name="Cook D.R."/>
            <person name="May G.D."/>
            <person name="Xu X."/>
            <person name="Jackson S.A."/>
        </authorList>
    </citation>
    <scope>NUCLEOTIDE SEQUENCE [LARGE SCALE GENOMIC DNA]</scope>
</reference>
<feature type="compositionally biased region" description="Basic and acidic residues" evidence="1">
    <location>
        <begin position="16"/>
        <end position="28"/>
    </location>
</feature>
<dbReference type="AlphaFoldDB" id="A0A151S6Y2"/>
<dbReference type="OMA" id="EEMMIAS"/>
<dbReference type="PANTHER" id="PTHR46951:SF2">
    <property type="entry name" value="BED-TYPE DOMAIN-CONTAINING PROTEIN"/>
    <property type="match status" value="1"/>
</dbReference>
<feature type="compositionally biased region" description="Low complexity" evidence="1">
    <location>
        <begin position="39"/>
        <end position="56"/>
    </location>
</feature>
<dbReference type="Pfam" id="PF05699">
    <property type="entry name" value="Dimer_Tnp_hAT"/>
    <property type="match status" value="1"/>
</dbReference>
<evidence type="ECO:0000259" key="2">
    <source>
        <dbReference type="Pfam" id="PF05699"/>
    </source>
</evidence>
<dbReference type="PANTHER" id="PTHR46951">
    <property type="entry name" value="BED-TYPE DOMAIN-CONTAINING PROTEIN"/>
    <property type="match status" value="1"/>
</dbReference>
<feature type="region of interest" description="Disordered" evidence="1">
    <location>
        <begin position="416"/>
        <end position="538"/>
    </location>
</feature>
<proteinExistence type="predicted"/>
<dbReference type="EMBL" id="KQ483452">
    <property type="protein sequence ID" value="KYP50575.1"/>
    <property type="molecule type" value="Genomic_DNA"/>
</dbReference>
<feature type="region of interest" description="Disordered" evidence="1">
    <location>
        <begin position="16"/>
        <end position="65"/>
    </location>
</feature>
<evidence type="ECO:0000313" key="3">
    <source>
        <dbReference type="EMBL" id="KYP50575.1"/>
    </source>
</evidence>
<gene>
    <name evidence="3" type="ORF">KK1_027631</name>
</gene>
<feature type="compositionally biased region" description="Basic and acidic residues" evidence="1">
    <location>
        <begin position="622"/>
        <end position="632"/>
    </location>
</feature>
<protein>
    <recommendedName>
        <fullName evidence="2">HAT C-terminal dimerisation domain-containing protein</fullName>
    </recommendedName>
</protein>
<name>A0A151S6Y2_CAJCA</name>
<keyword evidence="4" id="KW-1185">Reference proteome</keyword>
<sequence length="632" mass="73292">MMKLLKDRKEKKIDFRKRKEEFESRLREDDEEDSDEEMMIASQQSIRSQRGSSRMSVSQTSRKEDATFALRSTNVDLVRSKSMKQPKIGGGLMKTLKKKLGEAVSKFIIYERLPMNLSNSPWLHNLIIAAAEVGPSVKCPTPYEVSDVYLEAEYKSMQEWISKLKTTWKEKGVTIMCDVLRLVDGDEKPTMGFIYEAIDRAKQSIQKSSRYYSQYQEIIDKRWRFMHSDLHSAGYFLNPQFQYGVEHGSDVYRETFEGTKKVIMKLERNMDDQIKALNSLVLFKDMGETFATPQAQRAWSRMNPAEWWLMFGSCSPELQRVAIKVLSQTTSATNCERNWSTFSYIHTKTRNRLKYKKLQKLVFTHYNMKLKMRHQMRKSQEEIESSFNPINLDYIFREDDPLSAWIEERENPLLDGVQNSEWLPRIDTDDEDVEGGDSDNDGGDLSPPSNNSGDDGVDIEGEENDGEDDEDEQRQNDPYQETPYNRRDTNLVIDFTTSMPGMIPPDRSFSGDNRRDNSQVRRGKNKQNVSCQDSSSSHIEQSFSEFNIDDSSESSQGYYPPLVYQHPYFNAYNQYGSDQVPSYHQPSMNYNDLYYQQQSGGFFDYVFGQGATQGDSQSESGGYDHPRHSTMW</sequence>
<dbReference type="Proteomes" id="UP000075243">
    <property type="component" value="Unassembled WGS sequence"/>
</dbReference>
<dbReference type="SUPFAM" id="SSF53098">
    <property type="entry name" value="Ribonuclease H-like"/>
    <property type="match status" value="1"/>
</dbReference>
<feature type="compositionally biased region" description="Acidic residues" evidence="1">
    <location>
        <begin position="29"/>
        <end position="38"/>
    </location>
</feature>
<evidence type="ECO:0000256" key="1">
    <source>
        <dbReference type="SAM" id="MobiDB-lite"/>
    </source>
</evidence>
<feature type="region of interest" description="Disordered" evidence="1">
    <location>
        <begin position="613"/>
        <end position="632"/>
    </location>
</feature>
<evidence type="ECO:0000313" key="4">
    <source>
        <dbReference type="Proteomes" id="UP000075243"/>
    </source>
</evidence>
<dbReference type="InterPro" id="IPR012337">
    <property type="entry name" value="RNaseH-like_sf"/>
</dbReference>
<feature type="compositionally biased region" description="Acidic residues" evidence="1">
    <location>
        <begin position="428"/>
        <end position="442"/>
    </location>
</feature>
<feature type="compositionally biased region" description="Acidic residues" evidence="1">
    <location>
        <begin position="455"/>
        <end position="472"/>
    </location>
</feature>
<accession>A0A151S6Y2</accession>